<protein>
    <recommendedName>
        <fullName evidence="4">YxlC family protein</fullName>
    </recommendedName>
</protein>
<evidence type="ECO:0000313" key="3">
    <source>
        <dbReference type="Proteomes" id="UP000279446"/>
    </source>
</evidence>
<keyword evidence="3" id="KW-1185">Reference proteome</keyword>
<dbReference type="RefSeq" id="WP_127193512.1">
    <property type="nucleotide sequence ID" value="NZ_RZNY01000016.1"/>
</dbReference>
<dbReference type="AlphaFoldDB" id="A0A433Y5F4"/>
<dbReference type="OrthoDB" id="2621946at2"/>
<comment type="caution">
    <text evidence="2">The sequence shown here is derived from an EMBL/GenBank/DDBJ whole genome shotgun (WGS) entry which is preliminary data.</text>
</comment>
<reference evidence="2 3" key="1">
    <citation type="submission" date="2018-12" db="EMBL/GenBank/DDBJ databases">
        <authorList>
            <person name="Sun L."/>
            <person name="Chen Z."/>
        </authorList>
    </citation>
    <scope>NUCLEOTIDE SEQUENCE [LARGE SCALE GENOMIC DNA]</scope>
    <source>
        <strain evidence="2 3">DSM 15890</strain>
    </source>
</reference>
<keyword evidence="1" id="KW-0812">Transmembrane</keyword>
<dbReference type="EMBL" id="RZNY01000016">
    <property type="protein sequence ID" value="RUT43890.1"/>
    <property type="molecule type" value="Genomic_DNA"/>
</dbReference>
<keyword evidence="1" id="KW-1133">Transmembrane helix</keyword>
<dbReference type="Pfam" id="PF17280">
    <property type="entry name" value="DUF5345"/>
    <property type="match status" value="1"/>
</dbReference>
<feature type="transmembrane region" description="Helical" evidence="1">
    <location>
        <begin position="60"/>
        <end position="77"/>
    </location>
</feature>
<organism evidence="2 3">
    <name type="scientific">Paenibacillus anaericanus</name>
    <dbReference type="NCBI Taxonomy" id="170367"/>
    <lineage>
        <taxon>Bacteria</taxon>
        <taxon>Bacillati</taxon>
        <taxon>Bacillota</taxon>
        <taxon>Bacilli</taxon>
        <taxon>Bacillales</taxon>
        <taxon>Paenibacillaceae</taxon>
        <taxon>Paenibacillus</taxon>
    </lineage>
</organism>
<dbReference type="InterPro" id="IPR035238">
    <property type="entry name" value="DUF5345"/>
</dbReference>
<accession>A0A433Y5F4</accession>
<dbReference type="Proteomes" id="UP000279446">
    <property type="component" value="Unassembled WGS sequence"/>
</dbReference>
<evidence type="ECO:0008006" key="4">
    <source>
        <dbReference type="Google" id="ProtNLM"/>
    </source>
</evidence>
<sequence>MNSNGNHDEPQNDVIVDRLMADLRKLDQVVQESSSPSVDTWKGIVREQWEITKRKRRWETILFFMVALLLISGGYFVVFSTPWILGAIQVIGFALAIGIWIFESSSHREERL</sequence>
<evidence type="ECO:0000256" key="1">
    <source>
        <dbReference type="SAM" id="Phobius"/>
    </source>
</evidence>
<proteinExistence type="predicted"/>
<gene>
    <name evidence="2" type="ORF">EJP82_18265</name>
</gene>
<evidence type="ECO:0000313" key="2">
    <source>
        <dbReference type="EMBL" id="RUT43890.1"/>
    </source>
</evidence>
<feature type="transmembrane region" description="Helical" evidence="1">
    <location>
        <begin position="83"/>
        <end position="102"/>
    </location>
</feature>
<name>A0A433Y5F4_9BACL</name>
<keyword evidence="1" id="KW-0472">Membrane</keyword>